<name>A0A512RSB3_9BACT</name>
<dbReference type="OrthoDB" id="9786424at2"/>
<dbReference type="InterPro" id="IPR024079">
    <property type="entry name" value="MetalloPept_cat_dom_sf"/>
</dbReference>
<dbReference type="GO" id="GO:0004177">
    <property type="term" value="F:aminopeptidase activity"/>
    <property type="evidence" value="ECO:0007669"/>
    <property type="project" value="TreeGrafter"/>
</dbReference>
<dbReference type="PANTHER" id="PTHR30164">
    <property type="entry name" value="MTFA PEPTIDASE"/>
    <property type="match status" value="1"/>
</dbReference>
<dbReference type="SUPFAM" id="SSF55486">
    <property type="entry name" value="Metalloproteases ('zincins'), catalytic domain"/>
    <property type="match status" value="1"/>
</dbReference>
<gene>
    <name evidence="1" type="ORF">CCY01nite_48500</name>
</gene>
<dbReference type="Pfam" id="PF06167">
    <property type="entry name" value="Peptidase_M90"/>
    <property type="match status" value="1"/>
</dbReference>
<dbReference type="EMBL" id="BKAU01000007">
    <property type="protein sequence ID" value="GEP98590.1"/>
    <property type="molecule type" value="Genomic_DNA"/>
</dbReference>
<keyword evidence="2" id="KW-1185">Reference proteome</keyword>
<organism evidence="1 2">
    <name type="scientific">Chitinophaga cymbidii</name>
    <dbReference type="NCBI Taxonomy" id="1096750"/>
    <lineage>
        <taxon>Bacteria</taxon>
        <taxon>Pseudomonadati</taxon>
        <taxon>Bacteroidota</taxon>
        <taxon>Chitinophagia</taxon>
        <taxon>Chitinophagales</taxon>
        <taxon>Chitinophagaceae</taxon>
        <taxon>Chitinophaga</taxon>
    </lineage>
</organism>
<dbReference type="PANTHER" id="PTHR30164:SF2">
    <property type="entry name" value="PROTEIN MTFA"/>
    <property type="match status" value="1"/>
</dbReference>
<accession>A0A512RSB3</accession>
<evidence type="ECO:0000313" key="1">
    <source>
        <dbReference type="EMBL" id="GEP98590.1"/>
    </source>
</evidence>
<dbReference type="CDD" id="cd20169">
    <property type="entry name" value="Peptidase_M90_mtfA"/>
    <property type="match status" value="1"/>
</dbReference>
<dbReference type="GO" id="GO:0005829">
    <property type="term" value="C:cytosol"/>
    <property type="evidence" value="ECO:0007669"/>
    <property type="project" value="TreeGrafter"/>
</dbReference>
<dbReference type="Proteomes" id="UP000321436">
    <property type="component" value="Unassembled WGS sequence"/>
</dbReference>
<protein>
    <recommendedName>
        <fullName evidence="3">Peptidase</fullName>
    </recommendedName>
</protein>
<evidence type="ECO:0008006" key="3">
    <source>
        <dbReference type="Google" id="ProtNLM"/>
    </source>
</evidence>
<dbReference type="Gene3D" id="3.40.390.10">
    <property type="entry name" value="Collagenase (Catalytic Domain)"/>
    <property type="match status" value="1"/>
</dbReference>
<reference evidence="1 2" key="1">
    <citation type="submission" date="2019-07" db="EMBL/GenBank/DDBJ databases">
        <title>Whole genome shotgun sequence of Chitinophaga cymbidii NBRC 109752.</title>
        <authorList>
            <person name="Hosoyama A."/>
            <person name="Uohara A."/>
            <person name="Ohji S."/>
            <person name="Ichikawa N."/>
        </authorList>
    </citation>
    <scope>NUCLEOTIDE SEQUENCE [LARGE SCALE GENOMIC DNA]</scope>
    <source>
        <strain evidence="1 2">NBRC 109752</strain>
    </source>
</reference>
<dbReference type="AlphaFoldDB" id="A0A512RSB3"/>
<evidence type="ECO:0000313" key="2">
    <source>
        <dbReference type="Proteomes" id="UP000321436"/>
    </source>
</evidence>
<dbReference type="RefSeq" id="WP_146867209.1">
    <property type="nucleotide sequence ID" value="NZ_BKAU01000007.1"/>
</dbReference>
<proteinExistence type="predicted"/>
<dbReference type="InterPro" id="IPR010384">
    <property type="entry name" value="MtfA_fam"/>
</dbReference>
<dbReference type="InterPro" id="IPR042252">
    <property type="entry name" value="MtfA_N"/>
</dbReference>
<dbReference type="GO" id="GO:0008237">
    <property type="term" value="F:metallopeptidase activity"/>
    <property type="evidence" value="ECO:0007669"/>
    <property type="project" value="InterPro"/>
</dbReference>
<sequence>MEFAIPVIVVALLFWWFTRKPKRKGPSPIPAGLNQLLATHVRYYRQLEKKEQARFSAEVSSFLEQVTIEGVGVAVEDVDKVLIASSAVIPIFYFPGWRYRNLTNVILYPDTFDEQYQYEGDRRHIMGMVGSGALNGQMLLSRSALRAGFSDHAGKSNTAIHEFVHLVDKSDGSVDGLPESLLRNSYSLPWLQVMHEEIRRIEAGHSDINPYAAMNEAEFLAVVSEYFFERPDMMQEHHPDLYQLLTKMFNQAPGAPSQSLSH</sequence>
<comment type="caution">
    <text evidence="1">The sequence shown here is derived from an EMBL/GenBank/DDBJ whole genome shotgun (WGS) entry which is preliminary data.</text>
</comment>
<dbReference type="Gene3D" id="1.10.472.150">
    <property type="entry name" value="Glucose-regulated metallo-peptidase M90, N-terminal domain"/>
    <property type="match status" value="1"/>
</dbReference>